<keyword evidence="15" id="KW-1185">Reference proteome</keyword>
<dbReference type="InterPro" id="IPR036155">
    <property type="entry name" value="Crypto/Photolyase_N_sf"/>
</dbReference>
<keyword evidence="10 14" id="KW-0456">Lyase</keyword>
<dbReference type="PROSITE" id="PS51645">
    <property type="entry name" value="PHR_CRY_ALPHA_BETA"/>
    <property type="match status" value="1"/>
</dbReference>
<dbReference type="PANTHER" id="PTHR10211:SF0">
    <property type="entry name" value="DEOXYRIBODIPYRIMIDINE PHOTO-LYASE"/>
    <property type="match status" value="1"/>
</dbReference>
<dbReference type="PANTHER" id="PTHR10211">
    <property type="entry name" value="DEOXYRIBODIPYRIMIDINE PHOTOLYASE"/>
    <property type="match status" value="1"/>
</dbReference>
<dbReference type="SUPFAM" id="SSF48173">
    <property type="entry name" value="Cryptochrome/photolyase FAD-binding domain"/>
    <property type="match status" value="1"/>
</dbReference>
<evidence type="ECO:0000313" key="15">
    <source>
        <dbReference type="Proteomes" id="UP000430670"/>
    </source>
</evidence>
<keyword evidence="9" id="KW-0234">DNA repair</keyword>
<evidence type="ECO:0000313" key="14">
    <source>
        <dbReference type="EMBL" id="MTV49728.1"/>
    </source>
</evidence>
<keyword evidence="5" id="KW-0285">Flavoprotein</keyword>
<dbReference type="InterPro" id="IPR032673">
    <property type="entry name" value="DNA_photolyase_2_CS"/>
</dbReference>
<dbReference type="FunFam" id="1.10.579.10:FF:000002">
    <property type="entry name" value="Deoxyribodipyrimidine photolyase"/>
    <property type="match status" value="1"/>
</dbReference>
<comment type="catalytic activity">
    <reaction evidence="12">
        <text>cyclobutadipyrimidine (in DNA) = 2 pyrimidine residues (in DNA).</text>
        <dbReference type="EC" id="4.1.99.3"/>
    </reaction>
</comment>
<dbReference type="OrthoDB" id="9772484at2"/>
<feature type="domain" description="Photolyase/cryptochrome alpha/beta" evidence="13">
    <location>
        <begin position="19"/>
        <end position="147"/>
    </location>
</feature>
<evidence type="ECO:0000256" key="6">
    <source>
        <dbReference type="ARBA" id="ARBA00022763"/>
    </source>
</evidence>
<dbReference type="PROSITE" id="PS01084">
    <property type="entry name" value="DNA_PHOTOLYASES_2_2"/>
    <property type="match status" value="1"/>
</dbReference>
<dbReference type="InterPro" id="IPR036134">
    <property type="entry name" value="Crypto/Photolyase_FAD-like_sf"/>
</dbReference>
<evidence type="ECO:0000256" key="1">
    <source>
        <dbReference type="ARBA" id="ARBA00001974"/>
    </source>
</evidence>
<evidence type="ECO:0000259" key="13">
    <source>
        <dbReference type="PROSITE" id="PS51645"/>
    </source>
</evidence>
<gene>
    <name evidence="14" type="ORF">GJ688_12170</name>
</gene>
<evidence type="ECO:0000256" key="2">
    <source>
        <dbReference type="ARBA" id="ARBA00006409"/>
    </source>
</evidence>
<evidence type="ECO:0000256" key="12">
    <source>
        <dbReference type="ARBA" id="ARBA00033999"/>
    </source>
</evidence>
<dbReference type="InterPro" id="IPR006050">
    <property type="entry name" value="DNA_photolyase_N"/>
</dbReference>
<keyword evidence="6" id="KW-0227">DNA damage</keyword>
<dbReference type="InterPro" id="IPR052219">
    <property type="entry name" value="Photolyase_Class-2"/>
</dbReference>
<evidence type="ECO:0000256" key="5">
    <source>
        <dbReference type="ARBA" id="ARBA00022630"/>
    </source>
</evidence>
<name>A0A6I3SL77_HELMO</name>
<evidence type="ECO:0000256" key="9">
    <source>
        <dbReference type="ARBA" id="ARBA00023204"/>
    </source>
</evidence>
<proteinExistence type="inferred from homology"/>
<evidence type="ECO:0000256" key="8">
    <source>
        <dbReference type="ARBA" id="ARBA00023125"/>
    </source>
</evidence>
<evidence type="ECO:0000256" key="7">
    <source>
        <dbReference type="ARBA" id="ARBA00022827"/>
    </source>
</evidence>
<dbReference type="GO" id="GO:0003677">
    <property type="term" value="F:DNA binding"/>
    <property type="evidence" value="ECO:0007669"/>
    <property type="project" value="UniProtKB-KW"/>
</dbReference>
<dbReference type="EC" id="4.1.99.3" evidence="3"/>
<evidence type="ECO:0000256" key="10">
    <source>
        <dbReference type="ARBA" id="ARBA00023239"/>
    </source>
</evidence>
<dbReference type="RefSeq" id="WP_155476821.1">
    <property type="nucleotide sequence ID" value="NZ_WNKU01000014.1"/>
</dbReference>
<dbReference type="Gene3D" id="1.25.40.80">
    <property type="match status" value="1"/>
</dbReference>
<protein>
    <recommendedName>
        <fullName evidence="4">Deoxyribodipyrimidine photo-lyase</fullName>
        <ecNumber evidence="3">4.1.99.3</ecNumber>
    </recommendedName>
    <alternativeName>
        <fullName evidence="11">DNA photolyase</fullName>
    </alternativeName>
</protein>
<keyword evidence="8" id="KW-0238">DNA-binding</keyword>
<keyword evidence="7" id="KW-0274">FAD</keyword>
<comment type="cofactor">
    <cofactor evidence="1">
        <name>FAD</name>
        <dbReference type="ChEBI" id="CHEBI:57692"/>
    </cofactor>
</comment>
<evidence type="ECO:0000256" key="3">
    <source>
        <dbReference type="ARBA" id="ARBA00013149"/>
    </source>
</evidence>
<dbReference type="EMBL" id="WNKU01000014">
    <property type="protein sequence ID" value="MTV49728.1"/>
    <property type="molecule type" value="Genomic_DNA"/>
</dbReference>
<dbReference type="SUPFAM" id="SSF52425">
    <property type="entry name" value="Cryptochrome/photolyase, N-terminal domain"/>
    <property type="match status" value="1"/>
</dbReference>
<dbReference type="Gene3D" id="1.10.579.10">
    <property type="entry name" value="DNA Cyclobutane Dipyrimidine Photolyase, subunit A, domain 3"/>
    <property type="match status" value="1"/>
</dbReference>
<evidence type="ECO:0000256" key="11">
    <source>
        <dbReference type="ARBA" id="ARBA00031671"/>
    </source>
</evidence>
<dbReference type="AlphaFoldDB" id="A0A6I3SL77"/>
<evidence type="ECO:0000256" key="4">
    <source>
        <dbReference type="ARBA" id="ARBA00014046"/>
    </source>
</evidence>
<dbReference type="InterPro" id="IPR014729">
    <property type="entry name" value="Rossmann-like_a/b/a_fold"/>
</dbReference>
<dbReference type="Pfam" id="PF00875">
    <property type="entry name" value="DNA_photolyase"/>
    <property type="match status" value="1"/>
</dbReference>
<reference evidence="14 15" key="1">
    <citation type="submission" date="2019-11" db="EMBL/GenBank/DDBJ databases">
        <title>Whole-genome sequence of a the green, strictly anaerobic photosynthetic bacterium Heliobacillus mobilis DSM 6151.</title>
        <authorList>
            <person name="Kyndt J.A."/>
            <person name="Meyer T.E."/>
        </authorList>
    </citation>
    <scope>NUCLEOTIDE SEQUENCE [LARGE SCALE GENOMIC DNA]</scope>
    <source>
        <strain evidence="14 15">DSM 6151</strain>
    </source>
</reference>
<dbReference type="GO" id="GO:0000719">
    <property type="term" value="P:photoreactive repair"/>
    <property type="evidence" value="ECO:0007669"/>
    <property type="project" value="TreeGrafter"/>
</dbReference>
<dbReference type="Proteomes" id="UP000430670">
    <property type="component" value="Unassembled WGS sequence"/>
</dbReference>
<dbReference type="Gene3D" id="3.40.50.620">
    <property type="entry name" value="HUPs"/>
    <property type="match status" value="1"/>
</dbReference>
<accession>A0A6I3SL77</accession>
<comment type="similarity">
    <text evidence="2">Belongs to the DNA photolyase class-2 family.</text>
</comment>
<organism evidence="14 15">
    <name type="scientific">Heliobacterium mobile</name>
    <name type="common">Heliobacillus mobilis</name>
    <dbReference type="NCBI Taxonomy" id="28064"/>
    <lineage>
        <taxon>Bacteria</taxon>
        <taxon>Bacillati</taxon>
        <taxon>Bacillota</taxon>
        <taxon>Clostridia</taxon>
        <taxon>Eubacteriales</taxon>
        <taxon>Heliobacteriaceae</taxon>
        <taxon>Heliobacterium</taxon>
    </lineage>
</organism>
<comment type="caution">
    <text evidence="14">The sequence shown here is derived from an EMBL/GenBank/DDBJ whole genome shotgun (WGS) entry which is preliminary data.</text>
</comment>
<sequence length="454" mass="52488">MIQNTRIQYLNNAEIQQGEYVLYWMQASQRTEYNHALEYAVERANRLDQPLLVYFGITDSFPGANERHYGFMLEGLQEVQSSLRQRGIAMIARQISPEIGVVQLASNASLVVVDRGYLRILKKWRQFAASHIACPLIQVESDVIVPVETASPKEEYAAATFRPKIKRQLQDYLVPLEMRTIVKARTDLAEACLFFDRIDLEDIEGTLARLNIDRSVGRLKCWQGGASAAKGLLDRFIATKLEHYGERRNDPSLEYVSSLSPYLHFGQISPLYMALRVQESNIRASVDAYLEELIVRRELSINFVHYNLRYDEFTALPEWARQTLYTHRVDCREFNYGLSELENGLTDDPFFNAAQTELRKRGIIHGYMRMYWGKKILEWSPSPEEAFQIALYLNDKYALDGRDPNGYTGVAWCFGKHDRPWGERAIFGKVRYMNAAGLRRKFNAMAYVQKVEEL</sequence>
<dbReference type="GO" id="GO:0003904">
    <property type="term" value="F:deoxyribodipyrimidine photo-lyase activity"/>
    <property type="evidence" value="ECO:0007669"/>
    <property type="project" value="UniProtKB-EC"/>
</dbReference>